<dbReference type="Proteomes" id="UP001627154">
    <property type="component" value="Unassembled WGS sequence"/>
</dbReference>
<sequence length="139" mass="16030">MPAKLSSKPTGGTSTFKIRRKGFYGLEEDSLIGSFSNFKAIRYKVCCCRIGEASSKAVEYPRKRRWCLCRRINNRQLIEASRFLHDKDISSDRHQRVRIVEESLSPRKQNNKTKKVAVCHCNAESPLKMIDAHRKRVCA</sequence>
<dbReference type="EMBL" id="JBJJXI010000109">
    <property type="protein sequence ID" value="KAL3391541.1"/>
    <property type="molecule type" value="Genomic_DNA"/>
</dbReference>
<keyword evidence="2" id="KW-1185">Reference proteome</keyword>
<proteinExistence type="predicted"/>
<evidence type="ECO:0000313" key="2">
    <source>
        <dbReference type="Proteomes" id="UP001627154"/>
    </source>
</evidence>
<reference evidence="1 2" key="1">
    <citation type="journal article" date="2024" name="bioRxiv">
        <title>A reference genome for Trichogramma kaykai: A tiny desert-dwelling parasitoid wasp with competing sex-ratio distorters.</title>
        <authorList>
            <person name="Culotta J."/>
            <person name="Lindsey A.R."/>
        </authorList>
    </citation>
    <scope>NUCLEOTIDE SEQUENCE [LARGE SCALE GENOMIC DNA]</scope>
    <source>
        <strain evidence="1 2">KSX58</strain>
    </source>
</reference>
<name>A0ABD2WG25_9HYME</name>
<comment type="caution">
    <text evidence="1">The sequence shown here is derived from an EMBL/GenBank/DDBJ whole genome shotgun (WGS) entry which is preliminary data.</text>
</comment>
<dbReference type="AlphaFoldDB" id="A0ABD2WG25"/>
<protein>
    <submittedName>
        <fullName evidence="1">Uncharacterized protein</fullName>
    </submittedName>
</protein>
<evidence type="ECO:0000313" key="1">
    <source>
        <dbReference type="EMBL" id="KAL3391541.1"/>
    </source>
</evidence>
<accession>A0ABD2WG25</accession>
<organism evidence="1 2">
    <name type="scientific">Trichogramma kaykai</name>
    <dbReference type="NCBI Taxonomy" id="54128"/>
    <lineage>
        <taxon>Eukaryota</taxon>
        <taxon>Metazoa</taxon>
        <taxon>Ecdysozoa</taxon>
        <taxon>Arthropoda</taxon>
        <taxon>Hexapoda</taxon>
        <taxon>Insecta</taxon>
        <taxon>Pterygota</taxon>
        <taxon>Neoptera</taxon>
        <taxon>Endopterygota</taxon>
        <taxon>Hymenoptera</taxon>
        <taxon>Apocrita</taxon>
        <taxon>Proctotrupomorpha</taxon>
        <taxon>Chalcidoidea</taxon>
        <taxon>Trichogrammatidae</taxon>
        <taxon>Trichogramma</taxon>
    </lineage>
</organism>
<gene>
    <name evidence="1" type="ORF">TKK_013852</name>
</gene>